<dbReference type="RefSeq" id="WP_290364109.1">
    <property type="nucleotide sequence ID" value="NZ_JAUFQU010000001.1"/>
</dbReference>
<keyword evidence="1" id="KW-0812">Transmembrane</keyword>
<accession>A0ABT8CUW6</accession>
<proteinExistence type="predicted"/>
<dbReference type="EMBL" id="JAUFQU010000001">
    <property type="protein sequence ID" value="MDN3708230.1"/>
    <property type="molecule type" value="Genomic_DNA"/>
</dbReference>
<protein>
    <recommendedName>
        <fullName evidence="4">Anti sigma-E protein RseA N-terminal domain-containing protein</fullName>
    </recommendedName>
</protein>
<dbReference type="Proteomes" id="UP001242368">
    <property type="component" value="Unassembled WGS sequence"/>
</dbReference>
<name>A0ABT8CUW6_9FLAO</name>
<keyword evidence="3" id="KW-1185">Reference proteome</keyword>
<keyword evidence="1" id="KW-1133">Transmembrane helix</keyword>
<evidence type="ECO:0000256" key="1">
    <source>
        <dbReference type="SAM" id="Phobius"/>
    </source>
</evidence>
<feature type="transmembrane region" description="Helical" evidence="1">
    <location>
        <begin position="60"/>
        <end position="81"/>
    </location>
</feature>
<sequence>MKDKEKLLEKYYEGTTTLEEEKQLRNLLSKEVGSADGIFMSDLKAMQPSMSEKPKSIRQIIIPVMAVMSAACVALLLWFQLPDQERHKNDNISDITRSIVIEQHINGEIEDPELALKQAKKALEFVSSKMSTGTKNMEHLNKLNQVK</sequence>
<gene>
    <name evidence="2" type="ORF">QW060_14055</name>
</gene>
<reference evidence="3" key="1">
    <citation type="journal article" date="2019" name="Int. J. Syst. Evol. Microbiol.">
        <title>The Global Catalogue of Microorganisms (GCM) 10K type strain sequencing project: providing services to taxonomists for standard genome sequencing and annotation.</title>
        <authorList>
            <consortium name="The Broad Institute Genomics Platform"/>
            <consortium name="The Broad Institute Genome Sequencing Center for Infectious Disease"/>
            <person name="Wu L."/>
            <person name="Ma J."/>
        </authorList>
    </citation>
    <scope>NUCLEOTIDE SEQUENCE [LARGE SCALE GENOMIC DNA]</scope>
    <source>
        <strain evidence="3">CECT 7184</strain>
    </source>
</reference>
<keyword evidence="1" id="KW-0472">Membrane</keyword>
<organism evidence="2 3">
    <name type="scientific">Paenimyroides ceti</name>
    <dbReference type="NCBI Taxonomy" id="395087"/>
    <lineage>
        <taxon>Bacteria</taxon>
        <taxon>Pseudomonadati</taxon>
        <taxon>Bacteroidota</taxon>
        <taxon>Flavobacteriia</taxon>
        <taxon>Flavobacteriales</taxon>
        <taxon>Flavobacteriaceae</taxon>
        <taxon>Paenimyroides</taxon>
    </lineage>
</organism>
<evidence type="ECO:0008006" key="4">
    <source>
        <dbReference type="Google" id="ProtNLM"/>
    </source>
</evidence>
<evidence type="ECO:0000313" key="3">
    <source>
        <dbReference type="Proteomes" id="UP001242368"/>
    </source>
</evidence>
<evidence type="ECO:0000313" key="2">
    <source>
        <dbReference type="EMBL" id="MDN3708230.1"/>
    </source>
</evidence>
<comment type="caution">
    <text evidence="2">The sequence shown here is derived from an EMBL/GenBank/DDBJ whole genome shotgun (WGS) entry which is preliminary data.</text>
</comment>